<dbReference type="GO" id="GO:0005524">
    <property type="term" value="F:ATP binding"/>
    <property type="evidence" value="ECO:0007669"/>
    <property type="project" value="UniProtKB-KW"/>
</dbReference>
<feature type="transmembrane region" description="Helical" evidence="10">
    <location>
        <begin position="330"/>
        <end position="350"/>
    </location>
</feature>
<proteinExistence type="inferred from homology"/>
<dbReference type="InterPro" id="IPR003593">
    <property type="entry name" value="AAA+_ATPase"/>
</dbReference>
<comment type="similarity">
    <text evidence="2">Belongs to the ABC transporter superfamily. ABCA family.</text>
</comment>
<evidence type="ECO:0000256" key="3">
    <source>
        <dbReference type="ARBA" id="ARBA00022448"/>
    </source>
</evidence>
<evidence type="ECO:0000256" key="8">
    <source>
        <dbReference type="ARBA" id="ARBA00022989"/>
    </source>
</evidence>
<dbReference type="InterPro" id="IPR013525">
    <property type="entry name" value="ABC2_TM"/>
</dbReference>
<feature type="transmembrane region" description="Helical" evidence="10">
    <location>
        <begin position="1138"/>
        <end position="1158"/>
    </location>
</feature>
<accession>A0AAV9GP35</accession>
<organism evidence="12 13">
    <name type="scientific">Podospora aff. communis PSN243</name>
    <dbReference type="NCBI Taxonomy" id="3040156"/>
    <lineage>
        <taxon>Eukaryota</taxon>
        <taxon>Fungi</taxon>
        <taxon>Dikarya</taxon>
        <taxon>Ascomycota</taxon>
        <taxon>Pezizomycotina</taxon>
        <taxon>Sordariomycetes</taxon>
        <taxon>Sordariomycetidae</taxon>
        <taxon>Sordariales</taxon>
        <taxon>Podosporaceae</taxon>
        <taxon>Podospora</taxon>
    </lineage>
</organism>
<keyword evidence="6" id="KW-0547">Nucleotide-binding</keyword>
<feature type="transmembrane region" description="Helical" evidence="10">
    <location>
        <begin position="357"/>
        <end position="373"/>
    </location>
</feature>
<name>A0AAV9GP35_9PEZI</name>
<keyword evidence="9 10" id="KW-0472">Membrane</keyword>
<dbReference type="InterPro" id="IPR017871">
    <property type="entry name" value="ABC_transporter-like_CS"/>
</dbReference>
<reference evidence="12" key="1">
    <citation type="journal article" date="2023" name="Mol. Phylogenet. Evol.">
        <title>Genome-scale phylogeny and comparative genomics of the fungal order Sordariales.</title>
        <authorList>
            <person name="Hensen N."/>
            <person name="Bonometti L."/>
            <person name="Westerberg I."/>
            <person name="Brannstrom I.O."/>
            <person name="Guillou S."/>
            <person name="Cros-Aarteil S."/>
            <person name="Calhoun S."/>
            <person name="Haridas S."/>
            <person name="Kuo A."/>
            <person name="Mondo S."/>
            <person name="Pangilinan J."/>
            <person name="Riley R."/>
            <person name="LaButti K."/>
            <person name="Andreopoulos B."/>
            <person name="Lipzen A."/>
            <person name="Chen C."/>
            <person name="Yan M."/>
            <person name="Daum C."/>
            <person name="Ng V."/>
            <person name="Clum A."/>
            <person name="Steindorff A."/>
            <person name="Ohm R.A."/>
            <person name="Martin F."/>
            <person name="Silar P."/>
            <person name="Natvig D.O."/>
            <person name="Lalanne C."/>
            <person name="Gautier V."/>
            <person name="Ament-Velasquez S.L."/>
            <person name="Kruys A."/>
            <person name="Hutchinson M.I."/>
            <person name="Powell A.J."/>
            <person name="Barry K."/>
            <person name="Miller A.N."/>
            <person name="Grigoriev I.V."/>
            <person name="Debuchy R."/>
            <person name="Gladieux P."/>
            <person name="Hiltunen Thoren M."/>
            <person name="Johannesson H."/>
        </authorList>
    </citation>
    <scope>NUCLEOTIDE SEQUENCE</scope>
    <source>
        <strain evidence="12">PSN243</strain>
    </source>
</reference>
<protein>
    <submittedName>
        <fullName evidence="12">ABC transporter</fullName>
    </submittedName>
</protein>
<dbReference type="SUPFAM" id="SSF52540">
    <property type="entry name" value="P-loop containing nucleoside triphosphate hydrolases"/>
    <property type="match status" value="2"/>
</dbReference>
<dbReference type="SMART" id="SM00382">
    <property type="entry name" value="AAA"/>
    <property type="match status" value="2"/>
</dbReference>
<dbReference type="EMBL" id="MU865938">
    <property type="protein sequence ID" value="KAK4449270.1"/>
    <property type="molecule type" value="Genomic_DNA"/>
</dbReference>
<dbReference type="GO" id="GO:0016020">
    <property type="term" value="C:membrane"/>
    <property type="evidence" value="ECO:0007669"/>
    <property type="project" value="UniProtKB-SubCell"/>
</dbReference>
<keyword evidence="7" id="KW-0067">ATP-binding</keyword>
<reference evidence="12" key="2">
    <citation type="submission" date="2023-05" db="EMBL/GenBank/DDBJ databases">
        <authorList>
            <consortium name="Lawrence Berkeley National Laboratory"/>
            <person name="Steindorff A."/>
            <person name="Hensen N."/>
            <person name="Bonometti L."/>
            <person name="Westerberg I."/>
            <person name="Brannstrom I.O."/>
            <person name="Guillou S."/>
            <person name="Cros-Aarteil S."/>
            <person name="Calhoun S."/>
            <person name="Haridas S."/>
            <person name="Kuo A."/>
            <person name="Mondo S."/>
            <person name="Pangilinan J."/>
            <person name="Riley R."/>
            <person name="Labutti K."/>
            <person name="Andreopoulos B."/>
            <person name="Lipzen A."/>
            <person name="Chen C."/>
            <person name="Yanf M."/>
            <person name="Daum C."/>
            <person name="Ng V."/>
            <person name="Clum A."/>
            <person name="Ohm R."/>
            <person name="Martin F."/>
            <person name="Silar P."/>
            <person name="Natvig D."/>
            <person name="Lalanne C."/>
            <person name="Gautier V."/>
            <person name="Ament-Velasquez S.L."/>
            <person name="Kruys A."/>
            <person name="Hutchinson M.I."/>
            <person name="Powell A.J."/>
            <person name="Barry K."/>
            <person name="Miller A.N."/>
            <person name="Grigoriev I.V."/>
            <person name="Debuchy R."/>
            <person name="Gladieux P."/>
            <person name="Thoren M.H."/>
            <person name="Johannesson H."/>
        </authorList>
    </citation>
    <scope>NUCLEOTIDE SEQUENCE</scope>
    <source>
        <strain evidence="12">PSN243</strain>
    </source>
</reference>
<evidence type="ECO:0000256" key="4">
    <source>
        <dbReference type="ARBA" id="ARBA00022692"/>
    </source>
</evidence>
<dbReference type="Proteomes" id="UP001321760">
    <property type="component" value="Unassembled WGS sequence"/>
</dbReference>
<evidence type="ECO:0000256" key="6">
    <source>
        <dbReference type="ARBA" id="ARBA00022741"/>
    </source>
</evidence>
<feature type="transmembrane region" description="Helical" evidence="10">
    <location>
        <begin position="29"/>
        <end position="48"/>
    </location>
</feature>
<feature type="domain" description="ABC transporter" evidence="11">
    <location>
        <begin position="1251"/>
        <end position="1480"/>
    </location>
</feature>
<evidence type="ECO:0000256" key="1">
    <source>
        <dbReference type="ARBA" id="ARBA00004141"/>
    </source>
</evidence>
<feature type="transmembrane region" description="Helical" evidence="10">
    <location>
        <begin position="223"/>
        <end position="245"/>
    </location>
</feature>
<dbReference type="PANTHER" id="PTHR19229:SF36">
    <property type="entry name" value="ATP-BINDING CASSETTE SUB-FAMILY A MEMBER 2"/>
    <property type="match status" value="1"/>
</dbReference>
<evidence type="ECO:0000256" key="5">
    <source>
        <dbReference type="ARBA" id="ARBA00022737"/>
    </source>
</evidence>
<sequence length="1594" mass="175222">MASARLGEYASQVRAVTKKNLVLLVTRHWISTLIQVVLIPVAFHALILNINNYGGNERGFGIGTPRPIRSIQESIPATQQLVLVKSPGIGSDVDAVIKKLSDPLPKEQLVVLDDILEARARCQPNTRGVSGCYAVVDFLDSPLTPSANRTWNYTLQFDQARDRGAFNVHKDDNDIQRYQLPVQLAVDNAITNSSVVPSEYMSTVMTQEQVDALDRASFNNALVTTYCIVFWIGTIFGIYHAVGFVTRERAEGVSQLIDAMGGGPAVRVAASILSLSAVQLVGWIVAGALYSQIIFFDSNAAIFIFWQLFAGLSLVCASVFAAAFFRTRRISGIFAVICFACLAGGAAILLNRKVDTGRVIFLSLLFPSMNYVFQLSQFGRYAMNNQPINMASRPENTGLSSGYIQETFFVPIYAFWLMLIFQIIVYPVLAVFAERWMHGINFKGRILADDATSASSTPDAAVRTEGLTKTYPSQWYKKLFRINDGSGLKALDSLDLVAQPNQIVCLLGVNGAGKSTTLDLLSGFHTPTSGSMYINARPSHLGVCPQKNILFDRLTVLEHLIFWRDLKRGPEDLLALHALIAACDLTPKTNAQSRTLSGGQKRKLQLACMFVGGTKICMMDEVTTGLDPISRRTIWNIILAERSKRCMIFTTHFLDEGEVLADQIVILSKGVIKCQGSGAELKNKYGGGYRVYLPRSAEQSVDLTGLEVEGAPVRHQDQAVYRVRDSTVAAKLVERLEAKGVQKVHVAGPTVEDVFLGVARQDVDSASDSEEGDAAGEKKKPGVVGVTGELTKGQATPFWTQVKILLGKRFRILPRYWVGAFLVLALPIAGMPPINGFLSMDFVRADCGSVREFEFSSVEAIELRDGQRWGFYGDKRPYGPPAANETLYSVLRDFPIGGPEGINSTMVANAWELMETYEQFEQYIRDAGYIQGGIWLGDDKAGPTLAHAVEWNAAGPLRLLRVLTSMISGVEINSGMVNVYRYFNGGANFRMDAWMYMLYACFILTVYPAFFALYPAFERLSNVRTLQCSNGVRPLPIWMAYFLFDFIFVVLISVAYTVTITMQFPYWVGSTYMLPVTLLHGMCGILISYIVSIRASSQLSSFLWSLFFGIIPYFGMALAYTLPTFLSDSLNIQRNTDIISYVLGIFFPIANVFRGIAFGFNYASIACRDSSEATSGSWWGYGFPITYLVCQVVLLAALLVWLDRDLTFAMFRPRRRPDSSPESDVASASDAAAGVEKEAARVKVSSDTDLLRMVHISKSFKGTKAVDDVSLGLAQNEILALLGPNGAGKTTIVNMVRGELRPDSGNIYLEDTDVTGGARKLAQSIGVCPQFDALDLLTARQHLEFYARIHGVKGKAAVRSNAEIAMARVGLTEHADKQAAKLSGGNRRKLSLAIALMGDPAVLILDEPSSAMDAAAKRKMWKVLAEEIAPGRSVLLTTHSMEEADALATRAAILSGKLLAVGTTQTLRERYSNLYHVDLVLKSAPHSSKEETASVEDWVRQSFPDASFEGVNVGGQIKFVVPVESAVAEQAGKKGTGVGRVIEVLEKHKEELGLQDYSIGAPTLERVFLSVVRDNYREDDEKRRPAWRRFLGLE</sequence>
<evidence type="ECO:0000313" key="13">
    <source>
        <dbReference type="Proteomes" id="UP001321760"/>
    </source>
</evidence>
<feature type="transmembrane region" description="Helical" evidence="10">
    <location>
        <begin position="265"/>
        <end position="290"/>
    </location>
</feature>
<gene>
    <name evidence="12" type="ORF">QBC34DRAFT_326270</name>
</gene>
<dbReference type="GO" id="GO:0005319">
    <property type="term" value="F:lipid transporter activity"/>
    <property type="evidence" value="ECO:0007669"/>
    <property type="project" value="TreeGrafter"/>
</dbReference>
<dbReference type="PROSITE" id="PS00211">
    <property type="entry name" value="ABC_TRANSPORTER_1"/>
    <property type="match status" value="2"/>
</dbReference>
<evidence type="ECO:0000256" key="2">
    <source>
        <dbReference type="ARBA" id="ARBA00008869"/>
    </source>
</evidence>
<feature type="transmembrane region" description="Helical" evidence="10">
    <location>
        <begin position="302"/>
        <end position="324"/>
    </location>
</feature>
<dbReference type="Pfam" id="PF12698">
    <property type="entry name" value="ABC2_membrane_3"/>
    <property type="match status" value="1"/>
</dbReference>
<feature type="transmembrane region" description="Helical" evidence="10">
    <location>
        <begin position="408"/>
        <end position="433"/>
    </location>
</feature>
<evidence type="ECO:0000313" key="12">
    <source>
        <dbReference type="EMBL" id="KAK4449270.1"/>
    </source>
</evidence>
<dbReference type="Gene3D" id="3.40.50.300">
    <property type="entry name" value="P-loop containing nucleotide triphosphate hydrolases"/>
    <property type="match status" value="2"/>
</dbReference>
<dbReference type="CDD" id="cd03263">
    <property type="entry name" value="ABC_subfamily_A"/>
    <property type="match status" value="2"/>
</dbReference>
<feature type="transmembrane region" description="Helical" evidence="10">
    <location>
        <begin position="995"/>
        <end position="1017"/>
    </location>
</feature>
<evidence type="ECO:0000259" key="11">
    <source>
        <dbReference type="PROSITE" id="PS50893"/>
    </source>
</evidence>
<dbReference type="GO" id="GO:0140359">
    <property type="term" value="F:ABC-type transporter activity"/>
    <property type="evidence" value="ECO:0007669"/>
    <property type="project" value="InterPro"/>
</dbReference>
<feature type="transmembrane region" description="Helical" evidence="10">
    <location>
        <begin position="1072"/>
        <end position="1091"/>
    </location>
</feature>
<comment type="caution">
    <text evidence="12">The sequence shown here is derived from an EMBL/GenBank/DDBJ whole genome shotgun (WGS) entry which is preliminary data.</text>
</comment>
<dbReference type="InterPro" id="IPR026082">
    <property type="entry name" value="ABCA"/>
</dbReference>
<evidence type="ECO:0000256" key="10">
    <source>
        <dbReference type="SAM" id="Phobius"/>
    </source>
</evidence>
<dbReference type="Pfam" id="PF00005">
    <property type="entry name" value="ABC_tran"/>
    <property type="match status" value="2"/>
</dbReference>
<feature type="domain" description="ABC transporter" evidence="11">
    <location>
        <begin position="462"/>
        <end position="694"/>
    </location>
</feature>
<evidence type="ECO:0000256" key="9">
    <source>
        <dbReference type="ARBA" id="ARBA00023136"/>
    </source>
</evidence>
<keyword evidence="3" id="KW-0813">Transport</keyword>
<keyword evidence="8 10" id="KW-1133">Transmembrane helix</keyword>
<keyword evidence="4 10" id="KW-0812">Transmembrane</keyword>
<dbReference type="GO" id="GO:0016887">
    <property type="term" value="F:ATP hydrolysis activity"/>
    <property type="evidence" value="ECO:0007669"/>
    <property type="project" value="InterPro"/>
</dbReference>
<dbReference type="InterPro" id="IPR003439">
    <property type="entry name" value="ABC_transporter-like_ATP-bd"/>
</dbReference>
<dbReference type="FunFam" id="3.40.50.300:FF:000335">
    <property type="entry name" value="ATP binding cassette subfamily A member 5"/>
    <property type="match status" value="1"/>
</dbReference>
<feature type="transmembrane region" description="Helical" evidence="10">
    <location>
        <begin position="1103"/>
        <end position="1126"/>
    </location>
</feature>
<feature type="transmembrane region" description="Helical" evidence="10">
    <location>
        <begin position="1037"/>
        <end position="1060"/>
    </location>
</feature>
<comment type="subcellular location">
    <subcellularLocation>
        <location evidence="1">Membrane</location>
        <topology evidence="1">Multi-pass membrane protein</topology>
    </subcellularLocation>
</comment>
<feature type="transmembrane region" description="Helical" evidence="10">
    <location>
        <begin position="1178"/>
        <end position="1202"/>
    </location>
</feature>
<feature type="transmembrane region" description="Helical" evidence="10">
    <location>
        <begin position="816"/>
        <end position="834"/>
    </location>
</feature>
<evidence type="ECO:0000256" key="7">
    <source>
        <dbReference type="ARBA" id="ARBA00022840"/>
    </source>
</evidence>
<dbReference type="PROSITE" id="PS50893">
    <property type="entry name" value="ABC_TRANSPORTER_2"/>
    <property type="match status" value="2"/>
</dbReference>
<keyword evidence="5" id="KW-0677">Repeat</keyword>
<dbReference type="InterPro" id="IPR027417">
    <property type="entry name" value="P-loop_NTPase"/>
</dbReference>
<dbReference type="PANTHER" id="PTHR19229">
    <property type="entry name" value="ATP-BINDING CASSETTE TRANSPORTER SUBFAMILY A ABCA"/>
    <property type="match status" value="1"/>
</dbReference>
<keyword evidence="13" id="KW-1185">Reference proteome</keyword>